<evidence type="ECO:0000313" key="9">
    <source>
        <dbReference type="Proteomes" id="UP000242317"/>
    </source>
</evidence>
<organism evidence="8 9">
    <name type="scientific">Acinetobacter marinus</name>
    <dbReference type="NCBI Taxonomy" id="281375"/>
    <lineage>
        <taxon>Bacteria</taxon>
        <taxon>Pseudomonadati</taxon>
        <taxon>Pseudomonadota</taxon>
        <taxon>Gammaproteobacteria</taxon>
        <taxon>Moraxellales</taxon>
        <taxon>Moraxellaceae</taxon>
        <taxon>Acinetobacter</taxon>
    </lineage>
</organism>
<dbReference type="RefSeq" id="WP_092620189.1">
    <property type="nucleotide sequence ID" value="NZ_FMYK01000006.1"/>
</dbReference>
<dbReference type="CDD" id="cd07984">
    <property type="entry name" value="LPLAT_LABLAT-like"/>
    <property type="match status" value="1"/>
</dbReference>
<keyword evidence="5 7" id="KW-0472">Membrane</keyword>
<evidence type="ECO:0000256" key="5">
    <source>
        <dbReference type="ARBA" id="ARBA00023136"/>
    </source>
</evidence>
<sequence>MTEQQPTWNEQQEKGNFFLLRFVFAVYRLLGRRVMLWMVRVIVAWYWIFAVQARRNSRLYFDRLAEFAKAHPEFEQHTVAETQSSTSTLTHLQTFAESIVDKMAAWQGDIPEQELQLFGHQHFQQNYGRGAILMISHFGNIELLRALKSEHHQTVNVLVYRKHAEQFNAFLQSINPRAGVQLISVDELGVDTALHLQERLNQGEWLVVAADRIPIHSKRCSTAAFLGHDAEWPQGAWLLAHLLNAPVMAVFCYPYQQELQVHIELLSDNIQLSRKQREQQLGQYIERFVRLQEQHCLRAPYQWFNFYDFWKK</sequence>
<evidence type="ECO:0000256" key="7">
    <source>
        <dbReference type="SAM" id="Phobius"/>
    </source>
</evidence>
<feature type="transmembrane region" description="Helical" evidence="7">
    <location>
        <begin position="34"/>
        <end position="53"/>
    </location>
</feature>
<keyword evidence="9" id="KW-1185">Reference proteome</keyword>
<dbReference type="PANTHER" id="PTHR30606:SF10">
    <property type="entry name" value="PHOSPHATIDYLINOSITOL MANNOSIDE ACYLTRANSFERASE"/>
    <property type="match status" value="1"/>
</dbReference>
<name>A0A1G6M3B4_9GAMM</name>
<dbReference type="OrthoDB" id="9808633at2"/>
<dbReference type="InterPro" id="IPR004960">
    <property type="entry name" value="LipA_acyltrans"/>
</dbReference>
<dbReference type="Proteomes" id="UP000242317">
    <property type="component" value="Unassembled WGS sequence"/>
</dbReference>
<dbReference type="AlphaFoldDB" id="A0A1G6M3B4"/>
<keyword evidence="3" id="KW-0997">Cell inner membrane</keyword>
<evidence type="ECO:0000256" key="2">
    <source>
        <dbReference type="ARBA" id="ARBA00022475"/>
    </source>
</evidence>
<evidence type="ECO:0000256" key="1">
    <source>
        <dbReference type="ARBA" id="ARBA00004533"/>
    </source>
</evidence>
<dbReference type="GO" id="GO:0009247">
    <property type="term" value="P:glycolipid biosynthetic process"/>
    <property type="evidence" value="ECO:0007669"/>
    <property type="project" value="UniProtKB-ARBA"/>
</dbReference>
<keyword evidence="7" id="KW-1133">Transmembrane helix</keyword>
<evidence type="ECO:0000256" key="4">
    <source>
        <dbReference type="ARBA" id="ARBA00022679"/>
    </source>
</evidence>
<dbReference type="GO" id="GO:0016746">
    <property type="term" value="F:acyltransferase activity"/>
    <property type="evidence" value="ECO:0007669"/>
    <property type="project" value="UniProtKB-KW"/>
</dbReference>
<accession>A0A1G6M3B4</accession>
<protein>
    <submittedName>
        <fullName evidence="8">Predicted acyltransferase, LPLAT superfamily</fullName>
    </submittedName>
</protein>
<gene>
    <name evidence="8" type="ORF">SAMN05421749_10654</name>
</gene>
<dbReference type="Pfam" id="PF03279">
    <property type="entry name" value="Lip_A_acyltrans"/>
    <property type="match status" value="1"/>
</dbReference>
<keyword evidence="6 8" id="KW-0012">Acyltransferase</keyword>
<reference evidence="9" key="1">
    <citation type="submission" date="2016-09" db="EMBL/GenBank/DDBJ databases">
        <authorList>
            <person name="Varghese N."/>
            <person name="Submissions S."/>
        </authorList>
    </citation>
    <scope>NUCLEOTIDE SEQUENCE [LARGE SCALE GENOMIC DNA]</scope>
    <source>
        <strain evidence="9">ANC 3699</strain>
    </source>
</reference>
<comment type="subcellular location">
    <subcellularLocation>
        <location evidence="1">Cell inner membrane</location>
    </subcellularLocation>
</comment>
<keyword evidence="2" id="KW-1003">Cell membrane</keyword>
<keyword evidence="7" id="KW-0812">Transmembrane</keyword>
<dbReference type="PANTHER" id="PTHR30606">
    <property type="entry name" value="LIPID A BIOSYNTHESIS LAUROYL ACYLTRANSFERASE"/>
    <property type="match status" value="1"/>
</dbReference>
<evidence type="ECO:0000313" key="8">
    <source>
        <dbReference type="EMBL" id="SDC50042.1"/>
    </source>
</evidence>
<dbReference type="EMBL" id="FMYK01000006">
    <property type="protein sequence ID" value="SDC50042.1"/>
    <property type="molecule type" value="Genomic_DNA"/>
</dbReference>
<keyword evidence="4 8" id="KW-0808">Transferase</keyword>
<dbReference type="GO" id="GO:0005886">
    <property type="term" value="C:plasma membrane"/>
    <property type="evidence" value="ECO:0007669"/>
    <property type="project" value="UniProtKB-SubCell"/>
</dbReference>
<proteinExistence type="predicted"/>
<evidence type="ECO:0000256" key="6">
    <source>
        <dbReference type="ARBA" id="ARBA00023315"/>
    </source>
</evidence>
<evidence type="ECO:0000256" key="3">
    <source>
        <dbReference type="ARBA" id="ARBA00022519"/>
    </source>
</evidence>